<keyword evidence="2" id="KW-1185">Reference proteome</keyword>
<accession>A0AAV5VX19</accession>
<dbReference type="EMBL" id="BTSY01000004">
    <property type="protein sequence ID" value="GMT24172.1"/>
    <property type="molecule type" value="Genomic_DNA"/>
</dbReference>
<protein>
    <submittedName>
        <fullName evidence="1">Uncharacterized protein</fullName>
    </submittedName>
</protein>
<reference evidence="1" key="1">
    <citation type="submission" date="2023-10" db="EMBL/GenBank/DDBJ databases">
        <title>Genome assembly of Pristionchus species.</title>
        <authorList>
            <person name="Yoshida K."/>
            <person name="Sommer R.J."/>
        </authorList>
    </citation>
    <scope>NUCLEOTIDE SEQUENCE</scope>
    <source>
        <strain evidence="1">RS5133</strain>
    </source>
</reference>
<evidence type="ECO:0000313" key="1">
    <source>
        <dbReference type="EMBL" id="GMT24172.1"/>
    </source>
</evidence>
<feature type="non-terminal residue" evidence="1">
    <location>
        <position position="156"/>
    </location>
</feature>
<organism evidence="1 2">
    <name type="scientific">Pristionchus fissidentatus</name>
    <dbReference type="NCBI Taxonomy" id="1538716"/>
    <lineage>
        <taxon>Eukaryota</taxon>
        <taxon>Metazoa</taxon>
        <taxon>Ecdysozoa</taxon>
        <taxon>Nematoda</taxon>
        <taxon>Chromadorea</taxon>
        <taxon>Rhabditida</taxon>
        <taxon>Rhabditina</taxon>
        <taxon>Diplogasteromorpha</taxon>
        <taxon>Diplogasteroidea</taxon>
        <taxon>Neodiplogasteridae</taxon>
        <taxon>Pristionchus</taxon>
    </lineage>
</organism>
<gene>
    <name evidence="1" type="ORF">PFISCL1PPCAC_15469</name>
</gene>
<proteinExistence type="predicted"/>
<dbReference type="AlphaFoldDB" id="A0AAV5VX19"/>
<sequence length="156" mass="16189">SIPSPMLAVDMFLFFSSKFPFDTLKCSGLIRISGGGALPSLGLAMKRLFFHHGTFSLSVSSGGGGAVANIDRFFVDGAAPATTSTHETLLHDAFLGMEGESPKGGDKSLFRGSIDDVADAPPSIGVSDGVTGLESATASAINSDFRSLISQRFSPR</sequence>
<evidence type="ECO:0000313" key="2">
    <source>
        <dbReference type="Proteomes" id="UP001432322"/>
    </source>
</evidence>
<name>A0AAV5VX19_9BILA</name>
<feature type="non-terminal residue" evidence="1">
    <location>
        <position position="1"/>
    </location>
</feature>
<comment type="caution">
    <text evidence="1">The sequence shown here is derived from an EMBL/GenBank/DDBJ whole genome shotgun (WGS) entry which is preliminary data.</text>
</comment>
<dbReference type="Proteomes" id="UP001432322">
    <property type="component" value="Unassembled WGS sequence"/>
</dbReference>